<gene>
    <name evidence="4" type="ORF">RIF29_15160</name>
</gene>
<dbReference type="PANTHER" id="PTHR33191:SF58">
    <property type="entry name" value="RIPENING-RELATED PROTEIN 1"/>
    <property type="match status" value="1"/>
</dbReference>
<evidence type="ECO:0000256" key="2">
    <source>
        <dbReference type="ARBA" id="ARBA00022525"/>
    </source>
</evidence>
<name>A0AAN9IAZ0_CROPI</name>
<dbReference type="InterPro" id="IPR039271">
    <property type="entry name" value="Kiwellin-like"/>
</dbReference>
<sequence>MEMVEALRNATTSTILIAHRLLHFPLDGSTIRADHDYQPPCANNIVDTSKAVWVALGVPKHQWGGLEITWSESDA</sequence>
<evidence type="ECO:0000313" key="4">
    <source>
        <dbReference type="EMBL" id="KAK7274088.1"/>
    </source>
</evidence>
<evidence type="ECO:0000256" key="1">
    <source>
        <dbReference type="ARBA" id="ARBA00004613"/>
    </source>
</evidence>
<comment type="caution">
    <text evidence="4">The sequence shown here is derived from an EMBL/GenBank/DDBJ whole genome shotgun (WGS) entry which is preliminary data.</text>
</comment>
<proteinExistence type="predicted"/>
<comment type="subcellular location">
    <subcellularLocation>
        <location evidence="1">Secreted</location>
    </subcellularLocation>
</comment>
<keyword evidence="2" id="KW-0964">Secreted</keyword>
<dbReference type="Proteomes" id="UP001372338">
    <property type="component" value="Unassembled WGS sequence"/>
</dbReference>
<dbReference type="EMBL" id="JAYWIO010000003">
    <property type="protein sequence ID" value="KAK7274088.1"/>
    <property type="molecule type" value="Genomic_DNA"/>
</dbReference>
<evidence type="ECO:0000256" key="3">
    <source>
        <dbReference type="ARBA" id="ARBA00022729"/>
    </source>
</evidence>
<dbReference type="GO" id="GO:0005576">
    <property type="term" value="C:extracellular region"/>
    <property type="evidence" value="ECO:0007669"/>
    <property type="project" value="UniProtKB-SubCell"/>
</dbReference>
<evidence type="ECO:0000313" key="5">
    <source>
        <dbReference type="Proteomes" id="UP001372338"/>
    </source>
</evidence>
<reference evidence="4 5" key="1">
    <citation type="submission" date="2024-01" db="EMBL/GenBank/DDBJ databases">
        <title>The genomes of 5 underutilized Papilionoideae crops provide insights into root nodulation and disease resistanc.</title>
        <authorList>
            <person name="Yuan L."/>
        </authorList>
    </citation>
    <scope>NUCLEOTIDE SEQUENCE [LARGE SCALE GENOMIC DNA]</scope>
    <source>
        <strain evidence="4">ZHUSHIDOU_FW_LH</strain>
        <tissue evidence="4">Leaf</tissue>
    </source>
</reference>
<accession>A0AAN9IAZ0</accession>
<dbReference type="Pfam" id="PF24300">
    <property type="entry name" value="KWL1"/>
    <property type="match status" value="1"/>
</dbReference>
<keyword evidence="3" id="KW-0732">Signal</keyword>
<keyword evidence="5" id="KW-1185">Reference proteome</keyword>
<dbReference type="PANTHER" id="PTHR33191">
    <property type="entry name" value="RIPENING-RELATED PROTEIN 2-RELATED"/>
    <property type="match status" value="1"/>
</dbReference>
<organism evidence="4 5">
    <name type="scientific">Crotalaria pallida</name>
    <name type="common">Smooth rattlebox</name>
    <name type="synonym">Crotalaria striata</name>
    <dbReference type="NCBI Taxonomy" id="3830"/>
    <lineage>
        <taxon>Eukaryota</taxon>
        <taxon>Viridiplantae</taxon>
        <taxon>Streptophyta</taxon>
        <taxon>Embryophyta</taxon>
        <taxon>Tracheophyta</taxon>
        <taxon>Spermatophyta</taxon>
        <taxon>Magnoliopsida</taxon>
        <taxon>eudicotyledons</taxon>
        <taxon>Gunneridae</taxon>
        <taxon>Pentapetalae</taxon>
        <taxon>rosids</taxon>
        <taxon>fabids</taxon>
        <taxon>Fabales</taxon>
        <taxon>Fabaceae</taxon>
        <taxon>Papilionoideae</taxon>
        <taxon>50 kb inversion clade</taxon>
        <taxon>genistoids sensu lato</taxon>
        <taxon>core genistoids</taxon>
        <taxon>Crotalarieae</taxon>
        <taxon>Crotalaria</taxon>
    </lineage>
</organism>
<dbReference type="AlphaFoldDB" id="A0AAN9IAZ0"/>
<protein>
    <submittedName>
        <fullName evidence="4">Uncharacterized protein</fullName>
    </submittedName>
</protein>